<dbReference type="InterPro" id="IPR001451">
    <property type="entry name" value="Hexapep"/>
</dbReference>
<evidence type="ECO:0000256" key="4">
    <source>
        <dbReference type="ARBA" id="ARBA00023315"/>
    </source>
</evidence>
<evidence type="ECO:0000256" key="3">
    <source>
        <dbReference type="ARBA" id="ARBA00022737"/>
    </source>
</evidence>
<dbReference type="PANTHER" id="PTHR43300:SF11">
    <property type="entry name" value="ACETYLTRANSFERASE RV3034C-RELATED"/>
    <property type="match status" value="1"/>
</dbReference>
<evidence type="ECO:0000256" key="2">
    <source>
        <dbReference type="ARBA" id="ARBA00022679"/>
    </source>
</evidence>
<comment type="caution">
    <text evidence="5">The sequence shown here is derived from an EMBL/GenBank/DDBJ whole genome shotgun (WGS) entry which is preliminary data.</text>
</comment>
<dbReference type="GO" id="GO:0016746">
    <property type="term" value="F:acyltransferase activity"/>
    <property type="evidence" value="ECO:0007669"/>
    <property type="project" value="UniProtKB-KW"/>
</dbReference>
<organism evidence="5 6">
    <name type="scientific">Winogradskyella vincentii</name>
    <dbReference type="NCBI Taxonomy" id="2877122"/>
    <lineage>
        <taxon>Bacteria</taxon>
        <taxon>Pseudomonadati</taxon>
        <taxon>Bacteroidota</taxon>
        <taxon>Flavobacteriia</taxon>
        <taxon>Flavobacteriales</taxon>
        <taxon>Flavobacteriaceae</taxon>
        <taxon>Winogradskyella</taxon>
    </lineage>
</organism>
<dbReference type="EMBL" id="JAIUJS010000005">
    <property type="protein sequence ID" value="MCA0153742.1"/>
    <property type="molecule type" value="Genomic_DNA"/>
</dbReference>
<dbReference type="PROSITE" id="PS00101">
    <property type="entry name" value="HEXAPEP_TRANSFERASES"/>
    <property type="match status" value="1"/>
</dbReference>
<comment type="similarity">
    <text evidence="1">Belongs to the transferase hexapeptide repeat family.</text>
</comment>
<evidence type="ECO:0000313" key="5">
    <source>
        <dbReference type="EMBL" id="MCA0153742.1"/>
    </source>
</evidence>
<dbReference type="InterPro" id="IPR018357">
    <property type="entry name" value="Hexapep_transf_CS"/>
</dbReference>
<name>A0ABS7Y1H2_9FLAO</name>
<keyword evidence="2" id="KW-0808">Transferase</keyword>
<accession>A0ABS7Y1H2</accession>
<keyword evidence="3" id="KW-0677">Repeat</keyword>
<dbReference type="Gene3D" id="2.160.10.10">
    <property type="entry name" value="Hexapeptide repeat proteins"/>
    <property type="match status" value="1"/>
</dbReference>
<reference evidence="6" key="1">
    <citation type="submission" date="2023-07" db="EMBL/GenBank/DDBJ databases">
        <authorList>
            <person name="Yue Y."/>
        </authorList>
    </citation>
    <scope>NUCLEOTIDE SEQUENCE [LARGE SCALE GENOMIC DNA]</scope>
    <source>
        <strain evidence="6">2Y89</strain>
    </source>
</reference>
<keyword evidence="6" id="KW-1185">Reference proteome</keyword>
<evidence type="ECO:0000313" key="6">
    <source>
        <dbReference type="Proteomes" id="UP001198402"/>
    </source>
</evidence>
<dbReference type="RefSeq" id="WP_224478702.1">
    <property type="nucleotide sequence ID" value="NZ_JAIUJS010000005.1"/>
</dbReference>
<evidence type="ECO:0000256" key="1">
    <source>
        <dbReference type="ARBA" id="ARBA00007274"/>
    </source>
</evidence>
<gene>
    <name evidence="5" type="ORF">LBV24_10980</name>
</gene>
<dbReference type="PANTHER" id="PTHR43300">
    <property type="entry name" value="ACETYLTRANSFERASE"/>
    <property type="match status" value="1"/>
</dbReference>
<dbReference type="Proteomes" id="UP001198402">
    <property type="component" value="Unassembled WGS sequence"/>
</dbReference>
<sequence length="162" mass="17760">MTHKATWNKFSLSFIRKGFRFMFLHISMKFFIPPSLRTRILKSCGITFKNRKSVFIGTDVLFDNLKGTNTFIGENVTITTGTKIINHFPILSSNGVTEYSTGDITIGDNVFIGMNSLIIKPVNIGNGAVIGAGSVVTKDIPEKAIVGGNPAKIIDYVKDSKI</sequence>
<keyword evidence="4 5" id="KW-0012">Acyltransferase</keyword>
<protein>
    <submittedName>
        <fullName evidence="5">Acyltransferase</fullName>
    </submittedName>
</protein>
<dbReference type="SUPFAM" id="SSF51161">
    <property type="entry name" value="Trimeric LpxA-like enzymes"/>
    <property type="match status" value="1"/>
</dbReference>
<dbReference type="CDD" id="cd04647">
    <property type="entry name" value="LbH_MAT_like"/>
    <property type="match status" value="1"/>
</dbReference>
<dbReference type="InterPro" id="IPR011004">
    <property type="entry name" value="Trimer_LpxA-like_sf"/>
</dbReference>
<dbReference type="InterPro" id="IPR050179">
    <property type="entry name" value="Trans_hexapeptide_repeat"/>
</dbReference>
<dbReference type="Pfam" id="PF14602">
    <property type="entry name" value="Hexapep_2"/>
    <property type="match status" value="1"/>
</dbReference>
<proteinExistence type="inferred from homology"/>